<dbReference type="GeneID" id="64972048"/>
<proteinExistence type="predicted"/>
<sequence>MNSHPAGEAAVSKRSCLRCSQRKVRCDRAHPCARCVQASVENECSYPGSAKRGPRILRRPPISVVMTRLKELEDEVARLRGDGEEAGSEQGHEHFSINAQGKPGHWDRLGARFGNGRYVGDEASVVLGDKIRELRDAYDPLVEEESMESVPTVDSDDGYLFASLELLQPGRIKMFWSIYKENVAPMIAMLHKPSIDALINEFCTNPELIPDPAPRALILAICFAAVVSATDDDCLSITGQTYDSCVQEYRLATEQVLTRDNLISSQDIRILQAAVLFLLCLRCNGDSRVAWAEAAIVVRVAQKQGIHRDGQCLGLSTFDTEMRRRLWWHLCILDMLCSEDQGTETQIVPAMFDTQIPVNIDSDELTVDMDELPSPPNLGFTDITLCIIHCEMMTNLYWVGSSFSSDRQAPNINDRADLLSTLADRLEKQYLDRLNVNIPIQWITAVITRLTLTKACLVIRLQASRDNTNTNTNKDEIFYMAVETLKFASLLQSNEPTAQWAWLCNTYKHQHVLAFALSELCVRPASPEIDHAWDVVTQFYNMSLNGRHPTNSMLRRPLSRLMERASMVRNGSGGAEPAMRVDVEPELSYSAEDWLRVL</sequence>
<dbReference type="InterPro" id="IPR036864">
    <property type="entry name" value="Zn2-C6_fun-type_DNA-bd_sf"/>
</dbReference>
<protein>
    <recommendedName>
        <fullName evidence="8">Zn(2)-C6 fungal-type domain-containing protein</fullName>
    </recommendedName>
</protein>
<evidence type="ECO:0000256" key="2">
    <source>
        <dbReference type="ARBA" id="ARBA00022723"/>
    </source>
</evidence>
<dbReference type="CDD" id="cd00067">
    <property type="entry name" value="GAL4"/>
    <property type="match status" value="1"/>
</dbReference>
<dbReference type="InterPro" id="IPR007219">
    <property type="entry name" value="XnlR_reg_dom"/>
</dbReference>
<dbReference type="GO" id="GO:0000981">
    <property type="term" value="F:DNA-binding transcription factor activity, RNA polymerase II-specific"/>
    <property type="evidence" value="ECO:0007669"/>
    <property type="project" value="InterPro"/>
</dbReference>
<evidence type="ECO:0000256" key="5">
    <source>
        <dbReference type="ARBA" id="ARBA00023163"/>
    </source>
</evidence>
<dbReference type="Gene3D" id="4.10.240.10">
    <property type="entry name" value="Zn(2)-C6 fungal-type DNA-binding domain"/>
    <property type="match status" value="1"/>
</dbReference>
<evidence type="ECO:0000256" key="4">
    <source>
        <dbReference type="ARBA" id="ARBA00023125"/>
    </source>
</evidence>
<evidence type="ECO:0000313" key="10">
    <source>
        <dbReference type="Proteomes" id="UP000654913"/>
    </source>
</evidence>
<evidence type="ECO:0000313" key="9">
    <source>
        <dbReference type="EMBL" id="BCS22043.1"/>
    </source>
</evidence>
<dbReference type="CDD" id="cd12148">
    <property type="entry name" value="fungal_TF_MHR"/>
    <property type="match status" value="1"/>
</dbReference>
<dbReference type="Pfam" id="PF04082">
    <property type="entry name" value="Fungal_trans"/>
    <property type="match status" value="1"/>
</dbReference>
<accession>A0A7R8ALY6</accession>
<gene>
    <name evidence="9" type="ORF">APUU_30268A</name>
</gene>
<evidence type="ECO:0000256" key="6">
    <source>
        <dbReference type="ARBA" id="ARBA00023242"/>
    </source>
</evidence>
<keyword evidence="7" id="KW-0175">Coiled coil</keyword>
<dbReference type="InterPro" id="IPR050613">
    <property type="entry name" value="Sec_Metabolite_Reg"/>
</dbReference>
<dbReference type="PROSITE" id="PS50048">
    <property type="entry name" value="ZN2_CY6_FUNGAL_2"/>
    <property type="match status" value="1"/>
</dbReference>
<dbReference type="SUPFAM" id="SSF57701">
    <property type="entry name" value="Zn2/Cys6 DNA-binding domain"/>
    <property type="match status" value="1"/>
</dbReference>
<dbReference type="KEGG" id="apuu:APUU_30268A"/>
<dbReference type="OrthoDB" id="435881at2759"/>
<evidence type="ECO:0000256" key="7">
    <source>
        <dbReference type="SAM" id="Coils"/>
    </source>
</evidence>
<reference evidence="9" key="2">
    <citation type="submission" date="2021-02" db="EMBL/GenBank/DDBJ databases">
        <title>Aspergillus puulaauensis MK2 genome sequence.</title>
        <authorList>
            <person name="Futagami T."/>
            <person name="Mori K."/>
            <person name="Kadooka C."/>
            <person name="Tanaka T."/>
        </authorList>
    </citation>
    <scope>NUCLEOTIDE SEQUENCE</scope>
    <source>
        <strain evidence="9">MK2</strain>
    </source>
</reference>
<dbReference type="SMART" id="SM00906">
    <property type="entry name" value="Fungal_trans"/>
    <property type="match status" value="1"/>
</dbReference>
<evidence type="ECO:0000256" key="3">
    <source>
        <dbReference type="ARBA" id="ARBA00023015"/>
    </source>
</evidence>
<organism evidence="9 10">
    <name type="scientific">Aspergillus puulaauensis</name>
    <dbReference type="NCBI Taxonomy" id="1220207"/>
    <lineage>
        <taxon>Eukaryota</taxon>
        <taxon>Fungi</taxon>
        <taxon>Dikarya</taxon>
        <taxon>Ascomycota</taxon>
        <taxon>Pezizomycotina</taxon>
        <taxon>Eurotiomycetes</taxon>
        <taxon>Eurotiomycetidae</taxon>
        <taxon>Eurotiales</taxon>
        <taxon>Aspergillaceae</taxon>
        <taxon>Aspergillus</taxon>
    </lineage>
</organism>
<keyword evidence="5" id="KW-0804">Transcription</keyword>
<name>A0A7R8ALY6_9EURO</name>
<feature type="coiled-coil region" evidence="7">
    <location>
        <begin position="62"/>
        <end position="89"/>
    </location>
</feature>
<dbReference type="InterPro" id="IPR001138">
    <property type="entry name" value="Zn2Cys6_DnaBD"/>
</dbReference>
<dbReference type="Proteomes" id="UP000654913">
    <property type="component" value="Chromosome 3"/>
</dbReference>
<evidence type="ECO:0000259" key="8">
    <source>
        <dbReference type="PROSITE" id="PS50048"/>
    </source>
</evidence>
<dbReference type="GO" id="GO:0008270">
    <property type="term" value="F:zinc ion binding"/>
    <property type="evidence" value="ECO:0007669"/>
    <property type="project" value="InterPro"/>
</dbReference>
<dbReference type="Pfam" id="PF00172">
    <property type="entry name" value="Zn_clus"/>
    <property type="match status" value="1"/>
</dbReference>
<keyword evidence="4" id="KW-0238">DNA-binding</keyword>
<keyword evidence="6" id="KW-0539">Nucleus</keyword>
<reference evidence="9" key="1">
    <citation type="submission" date="2021-01" db="EMBL/GenBank/DDBJ databases">
        <authorList>
            <consortium name="Aspergillus puulaauensis MK2 genome sequencing consortium"/>
            <person name="Kazuki M."/>
            <person name="Futagami T."/>
        </authorList>
    </citation>
    <scope>NUCLEOTIDE SEQUENCE</scope>
    <source>
        <strain evidence="9">MK2</strain>
    </source>
</reference>
<dbReference type="EMBL" id="AP024445">
    <property type="protein sequence ID" value="BCS22043.1"/>
    <property type="molecule type" value="Genomic_DNA"/>
</dbReference>
<feature type="domain" description="Zn(2)-C6 fungal-type" evidence="8">
    <location>
        <begin position="15"/>
        <end position="46"/>
    </location>
</feature>
<dbReference type="GO" id="GO:0003677">
    <property type="term" value="F:DNA binding"/>
    <property type="evidence" value="ECO:0007669"/>
    <property type="project" value="UniProtKB-KW"/>
</dbReference>
<dbReference type="PANTHER" id="PTHR31001">
    <property type="entry name" value="UNCHARACTERIZED TRANSCRIPTIONAL REGULATORY PROTEIN"/>
    <property type="match status" value="1"/>
</dbReference>
<keyword evidence="3" id="KW-0805">Transcription regulation</keyword>
<keyword evidence="2" id="KW-0479">Metal-binding</keyword>
<dbReference type="SMART" id="SM00066">
    <property type="entry name" value="GAL4"/>
    <property type="match status" value="1"/>
</dbReference>
<dbReference type="PANTHER" id="PTHR31001:SF50">
    <property type="entry name" value="ZN(II)2CYS6 TRANSCRIPTION FACTOR (EUROFUNG)"/>
    <property type="match status" value="1"/>
</dbReference>
<dbReference type="GO" id="GO:0005634">
    <property type="term" value="C:nucleus"/>
    <property type="evidence" value="ECO:0007669"/>
    <property type="project" value="UniProtKB-SubCell"/>
</dbReference>
<dbReference type="AlphaFoldDB" id="A0A7R8ALY6"/>
<dbReference type="GO" id="GO:0006351">
    <property type="term" value="P:DNA-templated transcription"/>
    <property type="evidence" value="ECO:0007669"/>
    <property type="project" value="InterPro"/>
</dbReference>
<evidence type="ECO:0000256" key="1">
    <source>
        <dbReference type="ARBA" id="ARBA00004123"/>
    </source>
</evidence>
<keyword evidence="10" id="KW-1185">Reference proteome</keyword>
<dbReference type="PROSITE" id="PS00463">
    <property type="entry name" value="ZN2_CY6_FUNGAL_1"/>
    <property type="match status" value="1"/>
</dbReference>
<comment type="subcellular location">
    <subcellularLocation>
        <location evidence="1">Nucleus</location>
    </subcellularLocation>
</comment>
<dbReference type="RefSeq" id="XP_041554237.1">
    <property type="nucleotide sequence ID" value="XM_041701342.1"/>
</dbReference>